<dbReference type="InterPro" id="IPR025004">
    <property type="entry name" value="SenN/SenS"/>
</dbReference>
<dbReference type="EMBL" id="CP007739">
    <property type="protein sequence ID" value="AIE60005.1"/>
    <property type="molecule type" value="Genomic_DNA"/>
</dbReference>
<evidence type="ECO:0008006" key="4">
    <source>
        <dbReference type="Google" id="ProtNLM"/>
    </source>
</evidence>
<dbReference type="OrthoDB" id="9888378at2"/>
<evidence type="ECO:0000313" key="2">
    <source>
        <dbReference type="EMBL" id="AIE60005.1"/>
    </source>
</evidence>
<dbReference type="Proteomes" id="UP000027602">
    <property type="component" value="Chromosome"/>
</dbReference>
<name>I3E8B0_BACMM</name>
<organism evidence="2 3">
    <name type="scientific">Bacillus methanolicus (strain MGA3 / ATCC 53907)</name>
    <dbReference type="NCBI Taxonomy" id="796606"/>
    <lineage>
        <taxon>Bacteria</taxon>
        <taxon>Bacillati</taxon>
        <taxon>Bacillota</taxon>
        <taxon>Bacilli</taxon>
        <taxon>Bacillales</taxon>
        <taxon>Bacillaceae</taxon>
        <taxon>Bacillus</taxon>
    </lineage>
</organism>
<dbReference type="Pfam" id="PF13040">
    <property type="entry name" value="Fur_reg_FbpB"/>
    <property type="match status" value="1"/>
</dbReference>
<dbReference type="HOGENOM" id="CLU_3180228_0_0_9"/>
<evidence type="ECO:0000313" key="3">
    <source>
        <dbReference type="Proteomes" id="UP000027602"/>
    </source>
</evidence>
<dbReference type="KEGG" id="bmet:BMMGA3_07985"/>
<protein>
    <recommendedName>
        <fullName evidence="4">FbpB family small basic protein</fullName>
    </recommendedName>
</protein>
<gene>
    <name evidence="2" type="ORF">BMMGA3_07985</name>
</gene>
<accession>I3E8B0</accession>
<keyword evidence="1" id="KW-0175">Coiled coil</keyword>
<dbReference type="RefSeq" id="WP_004433944.1">
    <property type="nucleotide sequence ID" value="NZ_ADWW01000002.1"/>
</dbReference>
<dbReference type="AlphaFoldDB" id="I3E8B0"/>
<evidence type="ECO:0000256" key="1">
    <source>
        <dbReference type="SAM" id="Coils"/>
    </source>
</evidence>
<reference evidence="2 3" key="1">
    <citation type="journal article" date="2015" name="BMC Genomics">
        <title>Transcriptome analysis of thermophilic methylotrophic Bacillus methanolicus MGA3 using RNA-sequencing provides detailed insights into its previously uncharted transcriptional landscape.</title>
        <authorList>
            <person name="Irla M."/>
            <person name="Neshat A."/>
            <person name="Brautaset T."/>
            <person name="Ruckert C."/>
            <person name="Kalinowski J."/>
            <person name="Wendisch V.F."/>
        </authorList>
    </citation>
    <scope>NUCLEOTIDE SEQUENCE [LARGE SCALE GENOMIC DNA]</scope>
    <source>
        <strain evidence="3">MGA3 / ATCC 53907</strain>
    </source>
</reference>
<feature type="coiled-coil region" evidence="1">
    <location>
        <begin position="8"/>
        <end position="35"/>
    </location>
</feature>
<sequence>MHRKKNFVQLVKDNREQILKNKEEIERIYKKIDEKVFRKESKSNKI</sequence>
<keyword evidence="3" id="KW-1185">Reference proteome</keyword>
<proteinExistence type="predicted"/>